<keyword evidence="3" id="KW-1185">Reference proteome</keyword>
<dbReference type="InterPro" id="IPR027558">
    <property type="entry name" value="Pre_pil_HX9DG_C"/>
</dbReference>
<dbReference type="Pfam" id="PF07963">
    <property type="entry name" value="N_methyl"/>
    <property type="match status" value="1"/>
</dbReference>
<evidence type="ECO:0000313" key="2">
    <source>
        <dbReference type="EMBL" id="QDV75293.1"/>
    </source>
</evidence>
<dbReference type="Gene3D" id="3.30.700.10">
    <property type="entry name" value="Glycoprotein, Type 4 Pilin"/>
    <property type="match status" value="1"/>
</dbReference>
<dbReference type="PANTHER" id="PTHR30093">
    <property type="entry name" value="GENERAL SECRETION PATHWAY PROTEIN G"/>
    <property type="match status" value="1"/>
</dbReference>
<dbReference type="EMBL" id="CP036349">
    <property type="protein sequence ID" value="QDV75293.1"/>
    <property type="molecule type" value="Genomic_DNA"/>
</dbReference>
<sequence length="351" mass="37105">MRRQTTFRAFTLIELLVVIAIIGLLVALLLPAVQAAREAARRSQCTNNLKQIGLATHNYESAKRLLPPGYSVDTTAPDRDATTGDAGPGWAWGAYLLQQLEETAVADAIDFDVPVWAPAHAVPRRATVTSYLCPSVGEETTPFAVADASGSHVDLGAGPIEVGRSHYVASHGQESCWGPCGGAADATIFTDIYAETTGIVPHNGDVAKVADGPFYRNSQTRFADVTDGLSKTIFFGEHSARLSDKTWAGVVPQATTLPKLITPDNGDDAAATLVLVHGGPSGGEFDVFDQIIIHPVNFPTLHVGQMFAEHPGGGNVALGDASVRFVSEDVNLILWAEYSSIGEGEASNAEL</sequence>
<dbReference type="Proteomes" id="UP000316426">
    <property type="component" value="Chromosome"/>
</dbReference>
<dbReference type="InterPro" id="IPR012902">
    <property type="entry name" value="N_methyl_site"/>
</dbReference>
<evidence type="ECO:0000313" key="3">
    <source>
        <dbReference type="Proteomes" id="UP000316426"/>
    </source>
</evidence>
<dbReference type="NCBIfam" id="TIGR02532">
    <property type="entry name" value="IV_pilin_GFxxxE"/>
    <property type="match status" value="1"/>
</dbReference>
<dbReference type="Pfam" id="PF07596">
    <property type="entry name" value="SBP_bac_10"/>
    <property type="match status" value="1"/>
</dbReference>
<reference evidence="2 3" key="1">
    <citation type="submission" date="2019-02" db="EMBL/GenBank/DDBJ databases">
        <title>Deep-cultivation of Planctomycetes and their phenomic and genomic characterization uncovers novel biology.</title>
        <authorList>
            <person name="Wiegand S."/>
            <person name="Jogler M."/>
            <person name="Boedeker C."/>
            <person name="Pinto D."/>
            <person name="Vollmers J."/>
            <person name="Rivas-Marin E."/>
            <person name="Kohn T."/>
            <person name="Peeters S.H."/>
            <person name="Heuer A."/>
            <person name="Rast P."/>
            <person name="Oberbeckmann S."/>
            <person name="Bunk B."/>
            <person name="Jeske O."/>
            <person name="Meyerdierks A."/>
            <person name="Storesund J.E."/>
            <person name="Kallscheuer N."/>
            <person name="Luecker S."/>
            <person name="Lage O.M."/>
            <person name="Pohl T."/>
            <person name="Merkel B.J."/>
            <person name="Hornburger P."/>
            <person name="Mueller R.-W."/>
            <person name="Bruemmer F."/>
            <person name="Labrenz M."/>
            <person name="Spormann A.M."/>
            <person name="Op den Camp H."/>
            <person name="Overmann J."/>
            <person name="Amann R."/>
            <person name="Jetten M.S.M."/>
            <person name="Mascher T."/>
            <person name="Medema M.H."/>
            <person name="Devos D.P."/>
            <person name="Kaster A.-K."/>
            <person name="Ovreas L."/>
            <person name="Rohde M."/>
            <person name="Galperin M.Y."/>
            <person name="Jogler C."/>
        </authorList>
    </citation>
    <scope>NUCLEOTIDE SEQUENCE [LARGE SCALE GENOMIC DNA]</scope>
    <source>
        <strain evidence="2 3">Spa11</strain>
    </source>
</reference>
<evidence type="ECO:0000259" key="1">
    <source>
        <dbReference type="Pfam" id="PF07596"/>
    </source>
</evidence>
<organism evidence="2 3">
    <name type="scientific">Botrimarina mediterranea</name>
    <dbReference type="NCBI Taxonomy" id="2528022"/>
    <lineage>
        <taxon>Bacteria</taxon>
        <taxon>Pseudomonadati</taxon>
        <taxon>Planctomycetota</taxon>
        <taxon>Planctomycetia</taxon>
        <taxon>Pirellulales</taxon>
        <taxon>Lacipirellulaceae</taxon>
        <taxon>Botrimarina</taxon>
    </lineage>
</organism>
<dbReference type="AlphaFoldDB" id="A0A518KBW9"/>
<dbReference type="KEGG" id="bmei:Spa11_35070"/>
<accession>A0A518KBW9</accession>
<dbReference type="SUPFAM" id="SSF54523">
    <property type="entry name" value="Pili subunits"/>
    <property type="match status" value="1"/>
</dbReference>
<feature type="domain" description="DUF1559" evidence="1">
    <location>
        <begin position="34"/>
        <end position="331"/>
    </location>
</feature>
<dbReference type="PANTHER" id="PTHR30093:SF2">
    <property type="entry name" value="TYPE II SECRETION SYSTEM PROTEIN H"/>
    <property type="match status" value="1"/>
</dbReference>
<protein>
    <recommendedName>
        <fullName evidence="1">DUF1559 domain-containing protein</fullName>
    </recommendedName>
</protein>
<dbReference type="NCBIfam" id="TIGR04294">
    <property type="entry name" value="pre_pil_HX9DG"/>
    <property type="match status" value="1"/>
</dbReference>
<proteinExistence type="predicted"/>
<dbReference type="RefSeq" id="WP_145114459.1">
    <property type="nucleotide sequence ID" value="NZ_CP036349.1"/>
</dbReference>
<name>A0A518KBW9_9BACT</name>
<gene>
    <name evidence="2" type="ORF">Spa11_35070</name>
</gene>
<dbReference type="InterPro" id="IPR011453">
    <property type="entry name" value="DUF1559"/>
</dbReference>
<dbReference type="InterPro" id="IPR045584">
    <property type="entry name" value="Pilin-like"/>
</dbReference>